<organism evidence="1 2">
    <name type="scientific">Paxillus involutus ATCC 200175</name>
    <dbReference type="NCBI Taxonomy" id="664439"/>
    <lineage>
        <taxon>Eukaryota</taxon>
        <taxon>Fungi</taxon>
        <taxon>Dikarya</taxon>
        <taxon>Basidiomycota</taxon>
        <taxon>Agaricomycotina</taxon>
        <taxon>Agaricomycetes</taxon>
        <taxon>Agaricomycetidae</taxon>
        <taxon>Boletales</taxon>
        <taxon>Paxilineae</taxon>
        <taxon>Paxillaceae</taxon>
        <taxon>Paxillus</taxon>
    </lineage>
</organism>
<dbReference type="HOGENOM" id="CLU_2801007_0_0_1"/>
<name>A0A0C9TF45_PAXIN</name>
<reference evidence="1 2" key="1">
    <citation type="submission" date="2014-06" db="EMBL/GenBank/DDBJ databases">
        <authorList>
            <consortium name="DOE Joint Genome Institute"/>
            <person name="Kuo A."/>
            <person name="Kohler A."/>
            <person name="Nagy L.G."/>
            <person name="Floudas D."/>
            <person name="Copeland A."/>
            <person name="Barry K.W."/>
            <person name="Cichocki N."/>
            <person name="Veneault-Fourrey C."/>
            <person name="LaButti K."/>
            <person name="Lindquist E.A."/>
            <person name="Lipzen A."/>
            <person name="Lundell T."/>
            <person name="Morin E."/>
            <person name="Murat C."/>
            <person name="Sun H."/>
            <person name="Tunlid A."/>
            <person name="Henrissat B."/>
            <person name="Grigoriev I.V."/>
            <person name="Hibbett D.S."/>
            <person name="Martin F."/>
            <person name="Nordberg H.P."/>
            <person name="Cantor M.N."/>
            <person name="Hua S.X."/>
        </authorList>
    </citation>
    <scope>NUCLEOTIDE SEQUENCE [LARGE SCALE GENOMIC DNA]</scope>
    <source>
        <strain evidence="1 2">ATCC 200175</strain>
    </source>
</reference>
<evidence type="ECO:0000313" key="1">
    <source>
        <dbReference type="EMBL" id="KIJ06777.1"/>
    </source>
</evidence>
<reference evidence="2" key="2">
    <citation type="submission" date="2015-01" db="EMBL/GenBank/DDBJ databases">
        <title>Evolutionary Origins and Diversification of the Mycorrhizal Mutualists.</title>
        <authorList>
            <consortium name="DOE Joint Genome Institute"/>
            <consortium name="Mycorrhizal Genomics Consortium"/>
            <person name="Kohler A."/>
            <person name="Kuo A."/>
            <person name="Nagy L.G."/>
            <person name="Floudas D."/>
            <person name="Copeland A."/>
            <person name="Barry K.W."/>
            <person name="Cichocki N."/>
            <person name="Veneault-Fourrey C."/>
            <person name="LaButti K."/>
            <person name="Lindquist E.A."/>
            <person name="Lipzen A."/>
            <person name="Lundell T."/>
            <person name="Morin E."/>
            <person name="Murat C."/>
            <person name="Riley R."/>
            <person name="Ohm R."/>
            <person name="Sun H."/>
            <person name="Tunlid A."/>
            <person name="Henrissat B."/>
            <person name="Grigoriev I.V."/>
            <person name="Hibbett D.S."/>
            <person name="Martin F."/>
        </authorList>
    </citation>
    <scope>NUCLEOTIDE SEQUENCE [LARGE SCALE GENOMIC DNA]</scope>
    <source>
        <strain evidence="2">ATCC 200175</strain>
    </source>
</reference>
<accession>A0A0C9TF45</accession>
<gene>
    <name evidence="1" type="ORF">PAXINDRAFT_91489</name>
</gene>
<sequence>EALDCARMLLVPVAARQRERIVKAAAEKASGGNKKKPLNINIPLHGPRVEIILAWLAAVHLVELESVG</sequence>
<dbReference type="Proteomes" id="UP000053647">
    <property type="component" value="Unassembled WGS sequence"/>
</dbReference>
<evidence type="ECO:0000313" key="2">
    <source>
        <dbReference type="Proteomes" id="UP000053647"/>
    </source>
</evidence>
<dbReference type="EMBL" id="KN820161">
    <property type="protein sequence ID" value="KIJ06777.1"/>
    <property type="molecule type" value="Genomic_DNA"/>
</dbReference>
<protein>
    <submittedName>
        <fullName evidence="1">Uncharacterized protein</fullName>
    </submittedName>
</protein>
<dbReference type="AlphaFoldDB" id="A0A0C9TF45"/>
<dbReference type="OrthoDB" id="420046at2759"/>
<proteinExistence type="predicted"/>
<keyword evidence="2" id="KW-1185">Reference proteome</keyword>
<feature type="non-terminal residue" evidence="1">
    <location>
        <position position="1"/>
    </location>
</feature>